<accession>A0A6I6UPJ2</accession>
<feature type="transmembrane region" description="Helical" evidence="7">
    <location>
        <begin position="26"/>
        <end position="49"/>
    </location>
</feature>
<dbReference type="EMBL" id="CP047394">
    <property type="protein sequence ID" value="QHE63858.1"/>
    <property type="molecule type" value="Genomic_DNA"/>
</dbReference>
<dbReference type="Proteomes" id="UP000465062">
    <property type="component" value="Chromosome"/>
</dbReference>
<dbReference type="AlphaFoldDB" id="A0A6I6UPJ2"/>
<evidence type="ECO:0000256" key="5">
    <source>
        <dbReference type="ARBA" id="ARBA00022989"/>
    </source>
</evidence>
<dbReference type="KEGG" id="bvq:FHE72_17675"/>
<organism evidence="9 10">
    <name type="scientific">Rossellomorea vietnamensis</name>
    <dbReference type="NCBI Taxonomy" id="218284"/>
    <lineage>
        <taxon>Bacteria</taxon>
        <taxon>Bacillati</taxon>
        <taxon>Bacillota</taxon>
        <taxon>Bacilli</taxon>
        <taxon>Bacillales</taxon>
        <taxon>Bacillaceae</taxon>
        <taxon>Rossellomorea</taxon>
    </lineage>
</organism>
<comment type="similarity">
    <text evidence="7">Belongs to the binding-protein-dependent transport system permease family.</text>
</comment>
<dbReference type="SUPFAM" id="SSF161098">
    <property type="entry name" value="MetI-like"/>
    <property type="match status" value="1"/>
</dbReference>
<evidence type="ECO:0000256" key="1">
    <source>
        <dbReference type="ARBA" id="ARBA00004651"/>
    </source>
</evidence>
<sequence length="275" mass="31551">MRRGSDDEKTELWHHYCSRNSFIHPLLWVVVTSFSPGNQVINGGFPFWVTNPTFENYIQAWETAPFLQYYFNTFVIVFGVLIVQIVTVTLAAYAFARVNFTGKNVLFILFLLQLMIQPEILLFPNYQVISQLGLVNTKLAVMMPYWASAFGVFLMRQTFKQVPFDLDEAARMDGCKWYQTLWHVYIPSAKPTYIAFALVSVSHHWSNFMWPLIITDSVESRPLTVGLALFAQSYETGAQWGMVAAGTVMVIMPLVIAFFLFQKQFVSSFMHSGIK</sequence>
<dbReference type="InterPro" id="IPR000515">
    <property type="entry name" value="MetI-like"/>
</dbReference>
<evidence type="ECO:0000313" key="9">
    <source>
        <dbReference type="EMBL" id="QHE63858.1"/>
    </source>
</evidence>
<name>A0A6I6UPJ2_9BACI</name>
<dbReference type="InterPro" id="IPR035906">
    <property type="entry name" value="MetI-like_sf"/>
</dbReference>
<protein>
    <submittedName>
        <fullName evidence="9">ABC transporter permease subunit</fullName>
    </submittedName>
</protein>
<evidence type="ECO:0000256" key="7">
    <source>
        <dbReference type="RuleBase" id="RU363032"/>
    </source>
</evidence>
<dbReference type="GO" id="GO:0005886">
    <property type="term" value="C:plasma membrane"/>
    <property type="evidence" value="ECO:0007669"/>
    <property type="project" value="UniProtKB-SubCell"/>
</dbReference>
<proteinExistence type="inferred from homology"/>
<dbReference type="PROSITE" id="PS50928">
    <property type="entry name" value="ABC_TM1"/>
    <property type="match status" value="1"/>
</dbReference>
<feature type="transmembrane region" description="Helical" evidence="7">
    <location>
        <begin position="240"/>
        <end position="261"/>
    </location>
</feature>
<evidence type="ECO:0000259" key="8">
    <source>
        <dbReference type="PROSITE" id="PS50928"/>
    </source>
</evidence>
<feature type="transmembrane region" description="Helical" evidence="7">
    <location>
        <begin position="135"/>
        <end position="155"/>
    </location>
</feature>
<keyword evidence="3" id="KW-1003">Cell membrane</keyword>
<evidence type="ECO:0000313" key="10">
    <source>
        <dbReference type="Proteomes" id="UP000465062"/>
    </source>
</evidence>
<dbReference type="Pfam" id="PF00528">
    <property type="entry name" value="BPD_transp_1"/>
    <property type="match status" value="1"/>
</dbReference>
<comment type="subcellular location">
    <subcellularLocation>
        <location evidence="1 7">Cell membrane</location>
        <topology evidence="1 7">Multi-pass membrane protein</topology>
    </subcellularLocation>
</comment>
<evidence type="ECO:0000256" key="3">
    <source>
        <dbReference type="ARBA" id="ARBA00022475"/>
    </source>
</evidence>
<feature type="transmembrane region" description="Helical" evidence="7">
    <location>
        <begin position="69"/>
        <end position="93"/>
    </location>
</feature>
<evidence type="ECO:0000256" key="2">
    <source>
        <dbReference type="ARBA" id="ARBA00022448"/>
    </source>
</evidence>
<dbReference type="CDD" id="cd06261">
    <property type="entry name" value="TM_PBP2"/>
    <property type="match status" value="1"/>
</dbReference>
<dbReference type="PANTHER" id="PTHR43744:SF3">
    <property type="entry name" value="LACTOSE TRANSPORT SYSTEM PERMEASE PROTEIN LACG"/>
    <property type="match status" value="1"/>
</dbReference>
<dbReference type="PANTHER" id="PTHR43744">
    <property type="entry name" value="ABC TRANSPORTER PERMEASE PROTEIN MG189-RELATED-RELATED"/>
    <property type="match status" value="1"/>
</dbReference>
<gene>
    <name evidence="9" type="ORF">FHE72_17675</name>
</gene>
<dbReference type="Gene3D" id="1.10.3720.10">
    <property type="entry name" value="MetI-like"/>
    <property type="match status" value="1"/>
</dbReference>
<evidence type="ECO:0000256" key="6">
    <source>
        <dbReference type="ARBA" id="ARBA00023136"/>
    </source>
</evidence>
<dbReference type="GO" id="GO:0055085">
    <property type="term" value="P:transmembrane transport"/>
    <property type="evidence" value="ECO:0007669"/>
    <property type="project" value="InterPro"/>
</dbReference>
<feature type="transmembrane region" description="Helical" evidence="7">
    <location>
        <begin position="105"/>
        <end position="123"/>
    </location>
</feature>
<keyword evidence="5 7" id="KW-1133">Transmembrane helix</keyword>
<evidence type="ECO:0000256" key="4">
    <source>
        <dbReference type="ARBA" id="ARBA00022692"/>
    </source>
</evidence>
<keyword evidence="2 7" id="KW-0813">Transport</keyword>
<feature type="domain" description="ABC transmembrane type-1" evidence="8">
    <location>
        <begin position="70"/>
        <end position="261"/>
    </location>
</feature>
<keyword evidence="6 7" id="KW-0472">Membrane</keyword>
<reference evidence="9 10" key="1">
    <citation type="submission" date="2019-06" db="EMBL/GenBank/DDBJ databases">
        <title>An operon consisting of a P-type ATPase gene and a transcriptional regular gene given the different cadmium resistance in Bacillus vietamensis 151-6 and Bacillus marisflavi 151-25.</title>
        <authorList>
            <person name="Yu X."/>
        </authorList>
    </citation>
    <scope>NUCLEOTIDE SEQUENCE [LARGE SCALE GENOMIC DNA]</scope>
    <source>
        <strain evidence="9 10">151-6</strain>
    </source>
</reference>
<keyword evidence="4 7" id="KW-0812">Transmembrane</keyword>